<dbReference type="AlphaFoldDB" id="A0A0K2TKQ7"/>
<dbReference type="EMBL" id="HACA01009139">
    <property type="protein sequence ID" value="CDW26500.1"/>
    <property type="molecule type" value="Transcribed_RNA"/>
</dbReference>
<evidence type="ECO:0000313" key="1">
    <source>
        <dbReference type="EMBL" id="CDW26499.1"/>
    </source>
</evidence>
<sequence length="62" mass="7116">MELRSSTLLITTYLRTFGFTWSLTEGLDLFLISLESLFQKIYLLVNVAITNFEGGTLINIQR</sequence>
<reference evidence="1" key="1">
    <citation type="submission" date="2014-05" db="EMBL/GenBank/DDBJ databases">
        <authorList>
            <person name="Chronopoulou M."/>
        </authorList>
    </citation>
    <scope>NUCLEOTIDE SEQUENCE</scope>
    <source>
        <tissue evidence="1">Whole organism</tissue>
    </source>
</reference>
<name>A0A0K2TKQ7_LEPSM</name>
<proteinExistence type="predicted"/>
<protein>
    <submittedName>
        <fullName evidence="1">Uncharacterized protein</fullName>
    </submittedName>
</protein>
<dbReference type="EMBL" id="HACA01009138">
    <property type="protein sequence ID" value="CDW26499.1"/>
    <property type="molecule type" value="Transcribed_RNA"/>
</dbReference>
<organism evidence="1">
    <name type="scientific">Lepeophtheirus salmonis</name>
    <name type="common">Salmon louse</name>
    <name type="synonym">Caligus salmonis</name>
    <dbReference type="NCBI Taxonomy" id="72036"/>
    <lineage>
        <taxon>Eukaryota</taxon>
        <taxon>Metazoa</taxon>
        <taxon>Ecdysozoa</taxon>
        <taxon>Arthropoda</taxon>
        <taxon>Crustacea</taxon>
        <taxon>Multicrustacea</taxon>
        <taxon>Hexanauplia</taxon>
        <taxon>Copepoda</taxon>
        <taxon>Siphonostomatoida</taxon>
        <taxon>Caligidae</taxon>
        <taxon>Lepeophtheirus</taxon>
    </lineage>
</organism>
<accession>A0A0K2TKQ7</accession>